<organism evidence="1 2">
    <name type="scientific">Mytilus galloprovincialis</name>
    <name type="common">Mediterranean mussel</name>
    <dbReference type="NCBI Taxonomy" id="29158"/>
    <lineage>
        <taxon>Eukaryota</taxon>
        <taxon>Metazoa</taxon>
        <taxon>Spiralia</taxon>
        <taxon>Lophotrochozoa</taxon>
        <taxon>Mollusca</taxon>
        <taxon>Bivalvia</taxon>
        <taxon>Autobranchia</taxon>
        <taxon>Pteriomorphia</taxon>
        <taxon>Mytilida</taxon>
        <taxon>Mytiloidea</taxon>
        <taxon>Mytilidae</taxon>
        <taxon>Mytilinae</taxon>
        <taxon>Mytilus</taxon>
    </lineage>
</organism>
<dbReference type="AlphaFoldDB" id="A0A8B6GNN4"/>
<accession>A0A8B6GNN4</accession>
<dbReference type="Gene3D" id="2.120.10.30">
    <property type="entry name" value="TolB, C-terminal domain"/>
    <property type="match status" value="1"/>
</dbReference>
<dbReference type="InterPro" id="IPR011042">
    <property type="entry name" value="6-blade_b-propeller_TolB-like"/>
</dbReference>
<proteinExistence type="predicted"/>
<gene>
    <name evidence="1" type="ORF">MGAL_10B030153</name>
</gene>
<dbReference type="Proteomes" id="UP000596742">
    <property type="component" value="Unassembled WGS sequence"/>
</dbReference>
<dbReference type="OrthoDB" id="6095109at2759"/>
<keyword evidence="2" id="KW-1185">Reference proteome</keyword>
<dbReference type="SUPFAM" id="SSF63825">
    <property type="entry name" value="YWTD domain"/>
    <property type="match status" value="1"/>
</dbReference>
<name>A0A8B6GNN4_MYTGA</name>
<sequence length="285" mass="32112">MYSGKHILSNFTGHTATHKPLNTEKLHLPLAAKIQYEIEINHTDKVIVDCAIINDKLLFIWLDISKINIHNTDGTFDKDMNLSCKPLKLSPIDDDTVAVLCDNGTIKFITLPKGIEQTSINTRRNCIGMSYMNGLLYVVVDGESIDVFSIDGNIIRTCRCPSSSIENIAVTKDKIFLTDWFHEGLYCCDLYGRITWTCFNNDQILRQGLTTDDDGNIYVAGLYSQNVFVISSDGNRQTKLLSSSNGIDLPAAIHFDKILKYLLVCNADNGHAFLFQIKHRERDLE</sequence>
<evidence type="ECO:0000313" key="2">
    <source>
        <dbReference type="Proteomes" id="UP000596742"/>
    </source>
</evidence>
<dbReference type="EMBL" id="UYJE01008756">
    <property type="protein sequence ID" value="VDI66941.1"/>
    <property type="molecule type" value="Genomic_DNA"/>
</dbReference>
<comment type="caution">
    <text evidence="1">The sequence shown here is derived from an EMBL/GenBank/DDBJ whole genome shotgun (WGS) entry which is preliminary data.</text>
</comment>
<evidence type="ECO:0000313" key="1">
    <source>
        <dbReference type="EMBL" id="VDI66941.1"/>
    </source>
</evidence>
<reference evidence="1" key="1">
    <citation type="submission" date="2018-11" db="EMBL/GenBank/DDBJ databases">
        <authorList>
            <person name="Alioto T."/>
            <person name="Alioto T."/>
        </authorList>
    </citation>
    <scope>NUCLEOTIDE SEQUENCE</scope>
</reference>
<protein>
    <submittedName>
        <fullName evidence="1">Uncharacterized protein</fullName>
    </submittedName>
</protein>